<dbReference type="HOGENOM" id="CLU_442216_0_0_1"/>
<gene>
    <name evidence="1" type="ORF">PUNSTDRAFT_138380</name>
</gene>
<dbReference type="Gene3D" id="1.25.40.10">
    <property type="entry name" value="Tetratricopeptide repeat domain"/>
    <property type="match status" value="1"/>
</dbReference>
<name>R7S5M5_PUNST</name>
<evidence type="ECO:0000313" key="2">
    <source>
        <dbReference type="Proteomes" id="UP000054196"/>
    </source>
</evidence>
<protein>
    <submittedName>
        <fullName evidence="1">Uncharacterized protein</fullName>
    </submittedName>
</protein>
<dbReference type="EMBL" id="JH687553">
    <property type="protein sequence ID" value="EIN04736.1"/>
    <property type="molecule type" value="Genomic_DNA"/>
</dbReference>
<dbReference type="RefSeq" id="XP_007388129.1">
    <property type="nucleotide sequence ID" value="XM_007388067.1"/>
</dbReference>
<dbReference type="KEGG" id="psq:PUNSTDRAFT_138380"/>
<organism evidence="1 2">
    <name type="scientific">Punctularia strigosozonata (strain HHB-11173)</name>
    <name type="common">White-rot fungus</name>
    <dbReference type="NCBI Taxonomy" id="741275"/>
    <lineage>
        <taxon>Eukaryota</taxon>
        <taxon>Fungi</taxon>
        <taxon>Dikarya</taxon>
        <taxon>Basidiomycota</taxon>
        <taxon>Agaricomycotina</taxon>
        <taxon>Agaricomycetes</taxon>
        <taxon>Corticiales</taxon>
        <taxon>Punctulariaceae</taxon>
        <taxon>Punctularia</taxon>
    </lineage>
</organism>
<dbReference type="AlphaFoldDB" id="R7S5M5"/>
<proteinExistence type="predicted"/>
<dbReference type="InterPro" id="IPR011990">
    <property type="entry name" value="TPR-like_helical_dom_sf"/>
</dbReference>
<evidence type="ECO:0000313" key="1">
    <source>
        <dbReference type="EMBL" id="EIN04736.1"/>
    </source>
</evidence>
<reference evidence="2" key="1">
    <citation type="journal article" date="2012" name="Science">
        <title>The Paleozoic origin of enzymatic lignin decomposition reconstructed from 31 fungal genomes.</title>
        <authorList>
            <person name="Floudas D."/>
            <person name="Binder M."/>
            <person name="Riley R."/>
            <person name="Barry K."/>
            <person name="Blanchette R.A."/>
            <person name="Henrissat B."/>
            <person name="Martinez A.T."/>
            <person name="Otillar R."/>
            <person name="Spatafora J.W."/>
            <person name="Yadav J.S."/>
            <person name="Aerts A."/>
            <person name="Benoit I."/>
            <person name="Boyd A."/>
            <person name="Carlson A."/>
            <person name="Copeland A."/>
            <person name="Coutinho P.M."/>
            <person name="de Vries R.P."/>
            <person name="Ferreira P."/>
            <person name="Findley K."/>
            <person name="Foster B."/>
            <person name="Gaskell J."/>
            <person name="Glotzer D."/>
            <person name="Gorecki P."/>
            <person name="Heitman J."/>
            <person name="Hesse C."/>
            <person name="Hori C."/>
            <person name="Igarashi K."/>
            <person name="Jurgens J.A."/>
            <person name="Kallen N."/>
            <person name="Kersten P."/>
            <person name="Kohler A."/>
            <person name="Kuees U."/>
            <person name="Kumar T.K.A."/>
            <person name="Kuo A."/>
            <person name="LaButti K."/>
            <person name="Larrondo L.F."/>
            <person name="Lindquist E."/>
            <person name="Ling A."/>
            <person name="Lombard V."/>
            <person name="Lucas S."/>
            <person name="Lundell T."/>
            <person name="Martin R."/>
            <person name="McLaughlin D.J."/>
            <person name="Morgenstern I."/>
            <person name="Morin E."/>
            <person name="Murat C."/>
            <person name="Nagy L.G."/>
            <person name="Nolan M."/>
            <person name="Ohm R.A."/>
            <person name="Patyshakuliyeva A."/>
            <person name="Rokas A."/>
            <person name="Ruiz-Duenas F.J."/>
            <person name="Sabat G."/>
            <person name="Salamov A."/>
            <person name="Samejima M."/>
            <person name="Schmutz J."/>
            <person name="Slot J.C."/>
            <person name="St John F."/>
            <person name="Stenlid J."/>
            <person name="Sun H."/>
            <person name="Sun S."/>
            <person name="Syed K."/>
            <person name="Tsang A."/>
            <person name="Wiebenga A."/>
            <person name="Young D."/>
            <person name="Pisabarro A."/>
            <person name="Eastwood D.C."/>
            <person name="Martin F."/>
            <person name="Cullen D."/>
            <person name="Grigoriev I.V."/>
            <person name="Hibbett D.S."/>
        </authorList>
    </citation>
    <scope>NUCLEOTIDE SEQUENCE [LARGE SCALE GENOMIC DNA]</scope>
    <source>
        <strain evidence="2">HHB-11173 SS5</strain>
    </source>
</reference>
<sequence length="618" mass="69517">MFAEALHFHEQFCRRSDLEAAKRSIDVYGTLLANGAPRAAEAFGPVLKDYHILIQLASVLENRYRYARDDNDITSAVKYANEALTLCSAGNVICPTVTVRYAEILASQSGRTPEVEARQMAEAACRQAIDLCRPGHPLRTEIYGILGWTMHMRYLDTGNTDFIEQSLQLLQMALQEILPCQIHDKHRYLRYLSYAWLRRYQAFGELDDLNRSISSSTDVLDLCPTADIGRGPAIYHVMRVLRFRVYHSGELDDLNRAIDIGLQSADVHDSSMDYVRQELGTLLHLRHQLTLSDGSDIQLSVKFHRDCSERFMPGSMHYWVTLGSLAIALRSLFSWNGELGYLEEALDLSRQAAGNIPHGHTEWCVAAGSVATALALRYAEAGDSADLVEALDWDRRAMASIPVSSESYSRVALSTISLLCLRYETFQSPDGEDLEKAAMLSQELLSALPAGNANEPDVVHHLVKSLLLRGQHNNDVSDIQRVIDELEARMDVFAPRWNGAECLRILSAGHRTKFRWSLESDHADRALEIILKALSLVRPGQRERYQCLIDAATLYIEKGTQYRNPSLSLEYVANALSDDHRDVRSRLQGAIHVLNIFQEQHNDPFLAGDRVSTQLQCC</sequence>
<accession>R7S5M5</accession>
<dbReference type="eggNOG" id="KOG4626">
    <property type="taxonomic scope" value="Eukaryota"/>
</dbReference>
<dbReference type="GeneID" id="18880061"/>
<dbReference type="Proteomes" id="UP000054196">
    <property type="component" value="Unassembled WGS sequence"/>
</dbReference>
<dbReference type="OrthoDB" id="9991317at2759"/>
<keyword evidence="2" id="KW-1185">Reference proteome</keyword>